<organism evidence="16 17">
    <name type="scientific">Patiria miniata</name>
    <name type="common">Bat star</name>
    <name type="synonym">Asterina miniata</name>
    <dbReference type="NCBI Taxonomy" id="46514"/>
    <lineage>
        <taxon>Eukaryota</taxon>
        <taxon>Metazoa</taxon>
        <taxon>Echinodermata</taxon>
        <taxon>Eleutherozoa</taxon>
        <taxon>Asterozoa</taxon>
        <taxon>Asteroidea</taxon>
        <taxon>Valvatacea</taxon>
        <taxon>Valvatida</taxon>
        <taxon>Asterinidae</taxon>
        <taxon>Patiria</taxon>
    </lineage>
</organism>
<keyword evidence="5" id="KW-1017">Isopeptide bond</keyword>
<evidence type="ECO:0000313" key="17">
    <source>
        <dbReference type="Proteomes" id="UP000887568"/>
    </source>
</evidence>
<feature type="compositionally biased region" description="Low complexity" evidence="14">
    <location>
        <begin position="1211"/>
        <end position="1235"/>
    </location>
</feature>
<name>A0A914A0A3_PATMI</name>
<dbReference type="OrthoDB" id="342264at2759"/>
<keyword evidence="4" id="KW-0158">Chromosome</keyword>
<dbReference type="Pfam" id="PF16770">
    <property type="entry name" value="RTT107_BRCT_5"/>
    <property type="match status" value="1"/>
</dbReference>
<evidence type="ECO:0000256" key="11">
    <source>
        <dbReference type="ARBA" id="ARBA00023306"/>
    </source>
</evidence>
<feature type="compositionally biased region" description="Basic and acidic residues" evidence="14">
    <location>
        <begin position="930"/>
        <end position="939"/>
    </location>
</feature>
<evidence type="ECO:0000256" key="1">
    <source>
        <dbReference type="ARBA" id="ARBA00004123"/>
    </source>
</evidence>
<protein>
    <recommendedName>
        <fullName evidence="3">Mediator of DNA damage checkpoint protein 1</fullName>
    </recommendedName>
    <alternativeName>
        <fullName evidence="13">PAX transactivation activation domain-interacting protein</fullName>
    </alternativeName>
    <alternativeName>
        <fullName evidence="12">PAX-interacting protein 1</fullName>
    </alternativeName>
</protein>
<dbReference type="InterPro" id="IPR036420">
    <property type="entry name" value="BRCT_dom_sf"/>
</dbReference>
<dbReference type="SUPFAM" id="SSF49879">
    <property type="entry name" value="SMAD/FHA domain"/>
    <property type="match status" value="1"/>
</dbReference>
<feature type="region of interest" description="Disordered" evidence="14">
    <location>
        <begin position="665"/>
        <end position="1388"/>
    </location>
</feature>
<feature type="compositionally biased region" description="Acidic residues" evidence="14">
    <location>
        <begin position="450"/>
        <end position="460"/>
    </location>
</feature>
<dbReference type="Gene3D" id="2.60.200.20">
    <property type="match status" value="1"/>
</dbReference>
<keyword evidence="9" id="KW-0007">Acetylation</keyword>
<dbReference type="Proteomes" id="UP000887568">
    <property type="component" value="Unplaced"/>
</dbReference>
<evidence type="ECO:0000256" key="2">
    <source>
        <dbReference type="ARBA" id="ARBA00004286"/>
    </source>
</evidence>
<dbReference type="InterPro" id="IPR001357">
    <property type="entry name" value="BRCT_dom"/>
</dbReference>
<feature type="compositionally biased region" description="Polar residues" evidence="14">
    <location>
        <begin position="1061"/>
        <end position="1070"/>
    </location>
</feature>
<dbReference type="PROSITE" id="PS50172">
    <property type="entry name" value="BRCT"/>
    <property type="match status" value="1"/>
</dbReference>
<keyword evidence="10" id="KW-0539">Nucleus</keyword>
<feature type="compositionally biased region" description="Basic and acidic residues" evidence="14">
    <location>
        <begin position="1071"/>
        <end position="1080"/>
    </location>
</feature>
<keyword evidence="6" id="KW-0677">Repeat</keyword>
<feature type="compositionally biased region" description="Basic and acidic residues" evidence="14">
    <location>
        <begin position="500"/>
        <end position="523"/>
    </location>
</feature>
<feature type="region of interest" description="Disordered" evidence="14">
    <location>
        <begin position="294"/>
        <end position="523"/>
    </location>
</feature>
<evidence type="ECO:0000256" key="3">
    <source>
        <dbReference type="ARBA" id="ARBA00015014"/>
    </source>
</evidence>
<feature type="compositionally biased region" description="Basic and acidic residues" evidence="14">
    <location>
        <begin position="1133"/>
        <end position="1143"/>
    </location>
</feature>
<dbReference type="EnsemblMetazoa" id="XM_038201379.1">
    <property type="protein sequence ID" value="XP_038057307.1"/>
    <property type="gene ID" value="LOC119728934"/>
</dbReference>
<dbReference type="GO" id="GO:0005634">
    <property type="term" value="C:nucleus"/>
    <property type="evidence" value="ECO:0007669"/>
    <property type="project" value="UniProtKB-SubCell"/>
</dbReference>
<evidence type="ECO:0000256" key="8">
    <source>
        <dbReference type="ARBA" id="ARBA00022843"/>
    </source>
</evidence>
<feature type="region of interest" description="Disordered" evidence="14">
    <location>
        <begin position="1577"/>
        <end position="1605"/>
    </location>
</feature>
<feature type="region of interest" description="Disordered" evidence="14">
    <location>
        <begin position="558"/>
        <end position="653"/>
    </location>
</feature>
<keyword evidence="8" id="KW-0832">Ubl conjugation</keyword>
<dbReference type="CDD" id="cd18441">
    <property type="entry name" value="BRCT_MDC1_rpt2"/>
    <property type="match status" value="1"/>
</dbReference>
<feature type="compositionally biased region" description="Basic and acidic residues" evidence="14">
    <location>
        <begin position="416"/>
        <end position="429"/>
    </location>
</feature>
<feature type="compositionally biased region" description="Basic and acidic residues" evidence="14">
    <location>
        <begin position="1198"/>
        <end position="1210"/>
    </location>
</feature>
<comment type="subcellular location">
    <subcellularLocation>
        <location evidence="2">Chromosome</location>
    </subcellularLocation>
    <subcellularLocation>
        <location evidence="1">Nucleus</location>
    </subcellularLocation>
</comment>
<dbReference type="PANTHER" id="PTHR23196:SF1">
    <property type="entry name" value="PAX-INTERACTING PROTEIN 1"/>
    <property type="match status" value="1"/>
</dbReference>
<dbReference type="Pfam" id="PF16589">
    <property type="entry name" value="BRCT_2"/>
    <property type="match status" value="1"/>
</dbReference>
<evidence type="ECO:0000256" key="14">
    <source>
        <dbReference type="SAM" id="MobiDB-lite"/>
    </source>
</evidence>
<dbReference type="OMA" id="IHESPHM"/>
<dbReference type="CDD" id="cd17744">
    <property type="entry name" value="BRCT_MDC1_rpt1"/>
    <property type="match status" value="1"/>
</dbReference>
<feature type="compositionally biased region" description="Acidic residues" evidence="14">
    <location>
        <begin position="406"/>
        <end position="415"/>
    </location>
</feature>
<evidence type="ECO:0000259" key="15">
    <source>
        <dbReference type="PROSITE" id="PS50172"/>
    </source>
</evidence>
<dbReference type="Gene3D" id="3.40.50.10190">
    <property type="entry name" value="BRCT domain"/>
    <property type="match status" value="2"/>
</dbReference>
<proteinExistence type="predicted"/>
<evidence type="ECO:0000256" key="13">
    <source>
        <dbReference type="ARBA" id="ARBA00030146"/>
    </source>
</evidence>
<feature type="compositionally biased region" description="Polar residues" evidence="14">
    <location>
        <begin position="1084"/>
        <end position="1096"/>
    </location>
</feature>
<dbReference type="Pfam" id="PF00498">
    <property type="entry name" value="FHA"/>
    <property type="match status" value="1"/>
</dbReference>
<dbReference type="RefSeq" id="XP_038057308.1">
    <property type="nucleotide sequence ID" value="XM_038201380.1"/>
</dbReference>
<evidence type="ECO:0000256" key="12">
    <source>
        <dbReference type="ARBA" id="ARBA00023858"/>
    </source>
</evidence>
<dbReference type="InterPro" id="IPR000253">
    <property type="entry name" value="FHA_dom"/>
</dbReference>
<evidence type="ECO:0000256" key="4">
    <source>
        <dbReference type="ARBA" id="ARBA00022454"/>
    </source>
</evidence>
<dbReference type="RefSeq" id="XP_038057307.1">
    <property type="nucleotide sequence ID" value="XM_038201379.1"/>
</dbReference>
<dbReference type="GO" id="GO:0006974">
    <property type="term" value="P:DNA damage response"/>
    <property type="evidence" value="ECO:0007669"/>
    <property type="project" value="UniProtKB-KW"/>
</dbReference>
<evidence type="ECO:0000256" key="7">
    <source>
        <dbReference type="ARBA" id="ARBA00022763"/>
    </source>
</evidence>
<dbReference type="CDD" id="cd22665">
    <property type="entry name" value="FHA_MDC1"/>
    <property type="match status" value="1"/>
</dbReference>
<feature type="compositionally biased region" description="Basic residues" evidence="14">
    <location>
        <begin position="870"/>
        <end position="879"/>
    </location>
</feature>
<dbReference type="GO" id="GO:0005694">
    <property type="term" value="C:chromosome"/>
    <property type="evidence" value="ECO:0007669"/>
    <property type="project" value="UniProtKB-SubCell"/>
</dbReference>
<accession>A0A914A0A3</accession>
<feature type="region of interest" description="Disordered" evidence="14">
    <location>
        <begin position="135"/>
        <end position="194"/>
    </location>
</feature>
<dbReference type="InterPro" id="IPR008984">
    <property type="entry name" value="SMAD_FHA_dom_sf"/>
</dbReference>
<feature type="region of interest" description="Disordered" evidence="14">
    <location>
        <begin position="232"/>
        <end position="262"/>
    </location>
</feature>
<feature type="compositionally biased region" description="Polar residues" evidence="14">
    <location>
        <begin position="1293"/>
        <end position="1317"/>
    </location>
</feature>
<feature type="compositionally biased region" description="Basic residues" evidence="14">
    <location>
        <begin position="990"/>
        <end position="1001"/>
    </location>
</feature>
<dbReference type="GeneID" id="119728934"/>
<dbReference type="PANTHER" id="PTHR23196">
    <property type="entry name" value="PAX TRANSCRIPTION ACTIVATION DOMAIN INTERACTING PROTEIN"/>
    <property type="match status" value="1"/>
</dbReference>
<feature type="compositionally biased region" description="Polar residues" evidence="14">
    <location>
        <begin position="753"/>
        <end position="780"/>
    </location>
</feature>
<evidence type="ECO:0000256" key="10">
    <source>
        <dbReference type="ARBA" id="ARBA00023242"/>
    </source>
</evidence>
<feature type="compositionally biased region" description="Polar residues" evidence="14">
    <location>
        <begin position="1178"/>
        <end position="1192"/>
    </location>
</feature>
<dbReference type="InterPro" id="IPR051579">
    <property type="entry name" value="DDR_Transcriptional_Reg"/>
</dbReference>
<evidence type="ECO:0000256" key="6">
    <source>
        <dbReference type="ARBA" id="ARBA00022737"/>
    </source>
</evidence>
<reference evidence="16" key="1">
    <citation type="submission" date="2022-11" db="UniProtKB">
        <authorList>
            <consortium name="EnsemblMetazoa"/>
        </authorList>
    </citation>
    <scope>IDENTIFICATION</scope>
</reference>
<evidence type="ECO:0000256" key="9">
    <source>
        <dbReference type="ARBA" id="ARBA00022990"/>
    </source>
</evidence>
<feature type="compositionally biased region" description="Acidic residues" evidence="14">
    <location>
        <begin position="140"/>
        <end position="151"/>
    </location>
</feature>
<dbReference type="SUPFAM" id="SSF52113">
    <property type="entry name" value="BRCT domain"/>
    <property type="match status" value="1"/>
</dbReference>
<evidence type="ECO:0000256" key="5">
    <source>
        <dbReference type="ARBA" id="ARBA00022499"/>
    </source>
</evidence>
<sequence length="1605" mass="174368">MDFDGFDQTQAIALDDYSDDTDDLGDLDNKPPVGYLKVFSQKSFLETSFPVFEGDNFIGRHESNQICIPLKALSKKHACIEIQGDSHLIYDLESRNKTRRGKLFLKPSVRYELQDPDSLLFGDIRCEYTRAEIQKKPTELAEDSDDDESDTGSESMLLDSQNAKDKAQPVKGPDLGSSSSYDILQPTQAHQDRESRHTIILETPQREGATLVFAESSDDNAPAEAVKAVADSSISPGSIAETPATKPSAESTVINESDIEDAGRSKLSELDVSALAMAPTQPYGGMDELETQAYPANTDSDDDEIRQSLFDAPTQAFAVPESEDEMESHKGTRKKNKRTSVEPTMILNLSTDDETSPVKRPARPKPYPQQEAAGAPEKHPQGYTDEDGETSTLAYTDLATQAYCADTDDQSDDDADKSSKERPQARDTSENDDEPTLAFPDLATQAFCTETDEQSDEDDEFGIRSKRRAVQTLDPTVKYDMQEESPDAGPDQGETDSDADVQKRRVVEPTLKYDMDVEDDDKRSKVKVDIGLEPTIAYTTEEDDEEDMDVSALAIAEAQAYTTTDSDLDEEQPKPNTGRRRQQTAREQATVFSDAPTLAYDDIKEDLASGQPKAGLGDEGSSDAGYGPCDEATLAYNDDDEDDATDTGMPLDEGEERMMGYAEMETQPAGKESDIAGQPDVPTLQYNTTEDEDDTTAATQAYGVDKDEDETPDIHSHPDAPTLQYNTTEDEDDTTAATQAYGTDDTDDDTLDIITNPSTSLGHVTQPANQNGGQKETSAGPSIAGTKPGGNRGDGLEETQVPDSQDGAVDEMQPLVGMSRISSMLRKVPVRSAMASPEKKHPQRTRRVAFKEQTPPEEAASEEVNPPSRKSARGRKAPARFREETPTSSVTETDAKPTRRKSKEFRSAPGEEEASDVAKPKKAAKGKQKGSKDVLEGSKDVLATQGKLADGDSEEDTLELQEGSDMVWTSVGGFQLIEANNNETEPKGKAPARRTSRRQASYKKAVEGHDSDDTESMSSTSSLQVEVGDLSGSAVQVQVTVCDGKQSEDASKPRRGRRSNTGKAAGTSSGRAEKLAKEVDEPSPESSRQPATTSGRRQSRRSAVIKSDVAETLPKPITKVGRGQHNQQSTDVPKQDQKSKEDIANLTQPSRDHKNVTGSETKEITAPARRGRKPKSAATPQTKGPKQSSITDFTVAVAEDKVGSRSHPEESSSISENKTDSLESNDSPSLLPSNLKPAKTSAPSSHKKQTTPQTKSKSPDTASQKQDAFVAPEPVKRGGRPRKGAKQDEGQRSTESPPVTSQPQTATSDKAETATQGRSKKKGRNSGTMETPQKEEQPAATPTSNRRGKRAGPAQTTPSPTPTKKRKDPETPESEVSSPSLRKRPSETKPKVMFTGVVNKTWEKIVTSLGGELVESVFDCTHLVTDKVRRTVKFLCCLSRGALIIAPKWLDQCQLHKTFVDPSPYLLQDKAAEKQYSFSHVTSHQRALQGGALGALSVFVTANVKPEPAQMKEIIQSAGGKCLSIMPKKPDPSTIIVSCDADEARCQPAIKAGLQVVSAEFILTGMLRQETRPELYQLFTPSSTSSEPSSKRKVGDTPSSSKRRR</sequence>
<evidence type="ECO:0000313" key="16">
    <source>
        <dbReference type="EnsemblMetazoa" id="XP_038057308.1"/>
    </source>
</evidence>
<feature type="compositionally biased region" description="Basic residues" evidence="14">
    <location>
        <begin position="920"/>
        <end position="929"/>
    </location>
</feature>
<feature type="domain" description="BRCT" evidence="15">
    <location>
        <begin position="1389"/>
        <end position="1467"/>
    </location>
</feature>
<keyword evidence="11" id="KW-0131">Cell cycle</keyword>
<keyword evidence="17" id="KW-1185">Reference proteome</keyword>
<dbReference type="EnsemblMetazoa" id="XM_038201380.1">
    <property type="protein sequence ID" value="XP_038057308.1"/>
    <property type="gene ID" value="LOC119728934"/>
</dbReference>
<feature type="compositionally biased region" description="Basic and acidic residues" evidence="14">
    <location>
        <begin position="1150"/>
        <end position="1163"/>
    </location>
</feature>
<feature type="compositionally biased region" description="Polar residues" evidence="14">
    <location>
        <begin position="176"/>
        <end position="189"/>
    </location>
</feature>
<keyword evidence="7" id="KW-0227">DNA damage</keyword>
<dbReference type="SMART" id="SM00292">
    <property type="entry name" value="BRCT"/>
    <property type="match status" value="2"/>
</dbReference>